<evidence type="ECO:0000313" key="1">
    <source>
        <dbReference type="EMBL" id="PRP78417.1"/>
    </source>
</evidence>
<dbReference type="PANTHER" id="PTHR38092:SF1">
    <property type="entry name" value="TRANSCRIPTIONAL REGULATOR CUDA-RELATED"/>
    <property type="match status" value="1"/>
</dbReference>
<dbReference type="InParanoid" id="A0A2P6N386"/>
<protein>
    <submittedName>
        <fullName evidence="1">Uncharacterized protein</fullName>
    </submittedName>
</protein>
<evidence type="ECO:0000313" key="2">
    <source>
        <dbReference type="Proteomes" id="UP000241769"/>
    </source>
</evidence>
<gene>
    <name evidence="1" type="ORF">PROFUN_13721</name>
</gene>
<name>A0A2P6N386_9EUKA</name>
<dbReference type="InterPro" id="IPR040430">
    <property type="entry name" value="CudA-like"/>
</dbReference>
<proteinExistence type="predicted"/>
<dbReference type="Proteomes" id="UP000241769">
    <property type="component" value="Unassembled WGS sequence"/>
</dbReference>
<organism evidence="1 2">
    <name type="scientific">Planoprotostelium fungivorum</name>
    <dbReference type="NCBI Taxonomy" id="1890364"/>
    <lineage>
        <taxon>Eukaryota</taxon>
        <taxon>Amoebozoa</taxon>
        <taxon>Evosea</taxon>
        <taxon>Variosea</taxon>
        <taxon>Cavosteliida</taxon>
        <taxon>Cavosteliaceae</taxon>
        <taxon>Planoprotostelium</taxon>
    </lineage>
</organism>
<reference evidence="1 2" key="1">
    <citation type="journal article" date="2018" name="Genome Biol. Evol.">
        <title>Multiple Roots of Fruiting Body Formation in Amoebozoa.</title>
        <authorList>
            <person name="Hillmann F."/>
            <person name="Forbes G."/>
            <person name="Novohradska S."/>
            <person name="Ferling I."/>
            <person name="Riege K."/>
            <person name="Groth M."/>
            <person name="Westermann M."/>
            <person name="Marz M."/>
            <person name="Spaller T."/>
            <person name="Winckler T."/>
            <person name="Schaap P."/>
            <person name="Glockner G."/>
        </authorList>
    </citation>
    <scope>NUCLEOTIDE SEQUENCE [LARGE SCALE GENOMIC DNA]</scope>
    <source>
        <strain evidence="1 2">Jena</strain>
    </source>
</reference>
<dbReference type="PANTHER" id="PTHR38092">
    <property type="entry name" value="REGULATOR CUDA, PUTATIVE-RELATED"/>
    <property type="match status" value="1"/>
</dbReference>
<accession>A0A2P6N386</accession>
<keyword evidence="2" id="KW-1185">Reference proteome</keyword>
<dbReference type="AlphaFoldDB" id="A0A2P6N386"/>
<sequence>MTAMQQVDNPQMQILSQGSVLVEKFSKGGTLKQVHVVVKNIVFNLDIASNFDLSRANLDAKLVYDWDKEDTETVEVSYVKSEPMDYKINIFDTYKAVAELRVKVLSSQHEDMLFRVRITATDSKYNPTSQCTVVTQPIKVISKVTQRRDSETKKMTQSSGVNSLVLNSPQISVAESLSRMEQQLQLQHSEHQRFFHFIIQKLFVDPNLPLSALPTNGEEQVSTEMSGEQYKVENGTVSSNDVPMDSGVVPANELENATNKFFVALSTIPKDERVSTCRDLLSRLESADEILSDLQYVLTELSSRKRQRTE</sequence>
<comment type="caution">
    <text evidence="1">The sequence shown here is derived from an EMBL/GenBank/DDBJ whole genome shotgun (WGS) entry which is preliminary data.</text>
</comment>
<dbReference type="EMBL" id="MDYQ01000225">
    <property type="protein sequence ID" value="PRP78417.1"/>
    <property type="molecule type" value="Genomic_DNA"/>
</dbReference>
<dbReference type="OrthoDB" id="27382at2759"/>